<dbReference type="EMBL" id="CP072754">
    <property type="protein sequence ID" value="QUC17967.1"/>
    <property type="molecule type" value="Genomic_DNA"/>
</dbReference>
<dbReference type="AlphaFoldDB" id="A0A8E5HMD1"/>
<sequence length="101" mass="11938">MRPIFSVEYYQQVGHDEHYLHASQTLTVMPLMRYYPEHRLFGGTARHDKAVDSLLEATLFIHSEKWWLPTKPIGCVWLRSLEPRDEKDKATMMGKVQRHKA</sequence>
<organism evidence="1 2">
    <name type="scientific">Ustilaginoidea virens</name>
    <name type="common">Rice false smut fungus</name>
    <name type="synonym">Villosiclava virens</name>
    <dbReference type="NCBI Taxonomy" id="1159556"/>
    <lineage>
        <taxon>Eukaryota</taxon>
        <taxon>Fungi</taxon>
        <taxon>Dikarya</taxon>
        <taxon>Ascomycota</taxon>
        <taxon>Pezizomycotina</taxon>
        <taxon>Sordariomycetes</taxon>
        <taxon>Hypocreomycetidae</taxon>
        <taxon>Hypocreales</taxon>
        <taxon>Clavicipitaceae</taxon>
        <taxon>Ustilaginoidea</taxon>
    </lineage>
</organism>
<gene>
    <name evidence="1" type="ORF">UV8b_02208</name>
</gene>
<evidence type="ECO:0000313" key="1">
    <source>
        <dbReference type="EMBL" id="QUC17967.1"/>
    </source>
</evidence>
<accession>A0A8E5HMD1</accession>
<dbReference type="Proteomes" id="UP000027002">
    <property type="component" value="Chromosome 2"/>
</dbReference>
<protein>
    <submittedName>
        <fullName evidence="1">Uncharacterized protein</fullName>
    </submittedName>
</protein>
<dbReference type="RefSeq" id="XP_042995640.1">
    <property type="nucleotide sequence ID" value="XM_043139706.1"/>
</dbReference>
<dbReference type="GeneID" id="66062986"/>
<keyword evidence="2" id="KW-1185">Reference proteome</keyword>
<proteinExistence type="predicted"/>
<dbReference type="KEGG" id="uvi:66062986"/>
<reference evidence="1" key="1">
    <citation type="submission" date="2020-03" db="EMBL/GenBank/DDBJ databases">
        <title>A mixture of massive structural variations and highly conserved coding sequences in Ustilaginoidea virens genome.</title>
        <authorList>
            <person name="Zhang K."/>
            <person name="Zhao Z."/>
            <person name="Zhang Z."/>
            <person name="Li Y."/>
            <person name="Hsiang T."/>
            <person name="Sun W."/>
        </authorList>
    </citation>
    <scope>NUCLEOTIDE SEQUENCE</scope>
    <source>
        <strain evidence="1">UV-8b</strain>
    </source>
</reference>
<evidence type="ECO:0000313" key="2">
    <source>
        <dbReference type="Proteomes" id="UP000027002"/>
    </source>
</evidence>
<name>A0A8E5HMD1_USTVR</name>